<keyword evidence="2" id="KW-1185">Reference proteome</keyword>
<accession>Q8TQX1</accession>
<dbReference type="PhylomeDB" id="Q8TQX1"/>
<protein>
    <submittedName>
        <fullName evidence="1">Uncharacterized protein</fullName>
    </submittedName>
</protein>
<evidence type="ECO:0000313" key="1">
    <source>
        <dbReference type="EMBL" id="AAM04831.1"/>
    </source>
</evidence>
<sequence>MYISICTLRFTDPYLQLFPRKSPNPTLNNSDFRYCPEKFLTSLKSFPQENSSDRKTDHATEHKIKRDKIDKDYPGQERFWKKTILGCFMSSVDERELAEVRMIEEGLRKAYDGDAKGVVDAFSSLRDFAVQLIHLDLTAENELDAKALIIAMGDIGKLTAEKRMEIASIAAVHSLGEVAVEAADRKRESLALKALSGLGGLALEFAEKGMDAVAKNAAETLGNLGKKSLEAKMEVLASLSETYLMQLARKAMDENLPETWATAVNFLVGIGVSSAGQEMENSSVGSAILLEELGIAAVRKRNEPQVKVIIEALEKLGKELSRQESKNALVQTVWTLETLRVLALEYGMETAVAAGKLTLEALNTTGIPDEEQNLERIQEIKELHRRILKRS</sequence>
<dbReference type="HOGENOM" id="CLU_059310_0_0_2"/>
<name>Q8TQX1_METAC</name>
<dbReference type="KEGG" id="mac:MA_1416"/>
<reference evidence="1 2" key="1">
    <citation type="journal article" date="2002" name="Genome Res.">
        <title>The genome of Methanosarcina acetivorans reveals extensive metabolic and physiological diversity.</title>
        <authorList>
            <person name="Galagan J.E."/>
            <person name="Nusbaum C."/>
            <person name="Roy A."/>
            <person name="Endrizzi M.G."/>
            <person name="Macdonald P."/>
            <person name="FitzHugh W."/>
            <person name="Calvo S."/>
            <person name="Engels R."/>
            <person name="Smirnov S."/>
            <person name="Atnoor D."/>
            <person name="Brown A."/>
            <person name="Allen N."/>
            <person name="Naylor J."/>
            <person name="Stange-Thomann N."/>
            <person name="DeArellano K."/>
            <person name="Johnson R."/>
            <person name="Linton L."/>
            <person name="McEwan P."/>
            <person name="McKernan K."/>
            <person name="Talamas J."/>
            <person name="Tirrell A."/>
            <person name="Ye W."/>
            <person name="Zimmer A."/>
            <person name="Barber R.D."/>
            <person name="Cann I."/>
            <person name="Graham D.E."/>
            <person name="Grahame D.A."/>
            <person name="Guss A."/>
            <person name="Hedderich R."/>
            <person name="Ingram-Smith C."/>
            <person name="Kuettner C.H."/>
            <person name="Krzycki J.A."/>
            <person name="Leigh J.A."/>
            <person name="Li W."/>
            <person name="Liu J."/>
            <person name="Mukhopadhyay B."/>
            <person name="Reeve J.N."/>
            <person name="Smith K."/>
            <person name="Springer T.A."/>
            <person name="Umayam L.A."/>
            <person name="White O."/>
            <person name="White R.H."/>
            <person name="de Macario E.C."/>
            <person name="Ferry J.G."/>
            <person name="Jarrell K.F."/>
            <person name="Jing H."/>
            <person name="Macario A.J.L."/>
            <person name="Paulsen I."/>
            <person name="Pritchett M."/>
            <person name="Sowers K.R."/>
            <person name="Swanson R.V."/>
            <person name="Zinder S.H."/>
            <person name="Lander E."/>
            <person name="Metcalf W.W."/>
            <person name="Birren B."/>
        </authorList>
    </citation>
    <scope>NUCLEOTIDE SEQUENCE [LARGE SCALE GENOMIC DNA]</scope>
    <source>
        <strain evidence="2">ATCC 35395 / DSM 2834 / JCM 12185 / C2A</strain>
    </source>
</reference>
<evidence type="ECO:0000313" key="2">
    <source>
        <dbReference type="Proteomes" id="UP000002487"/>
    </source>
</evidence>
<dbReference type="STRING" id="188937.MA_1416"/>
<dbReference type="Proteomes" id="UP000002487">
    <property type="component" value="Chromosome"/>
</dbReference>
<proteinExistence type="predicted"/>
<dbReference type="InParanoid" id="Q8TQX1"/>
<dbReference type="AlphaFoldDB" id="Q8TQX1"/>
<dbReference type="EnsemblBacteria" id="AAM04831">
    <property type="protein sequence ID" value="AAM04831"/>
    <property type="gene ID" value="MA_1416"/>
</dbReference>
<organism evidence="1 2">
    <name type="scientific">Methanosarcina acetivorans (strain ATCC 35395 / DSM 2834 / JCM 12185 / C2A)</name>
    <dbReference type="NCBI Taxonomy" id="188937"/>
    <lineage>
        <taxon>Archaea</taxon>
        <taxon>Methanobacteriati</taxon>
        <taxon>Methanobacteriota</taxon>
        <taxon>Stenosarchaea group</taxon>
        <taxon>Methanomicrobia</taxon>
        <taxon>Methanosarcinales</taxon>
        <taxon>Methanosarcinaceae</taxon>
        <taxon>Methanosarcina</taxon>
    </lineage>
</organism>
<gene>
    <name evidence="1" type="ordered locus">MA_1416</name>
</gene>
<dbReference type="EMBL" id="AE010299">
    <property type="protein sequence ID" value="AAM04831.1"/>
    <property type="molecule type" value="Genomic_DNA"/>
</dbReference>